<accession>A0A4Q1DD26</accession>
<proteinExistence type="predicted"/>
<evidence type="ECO:0000313" key="2">
    <source>
        <dbReference type="Proteomes" id="UP000290545"/>
    </source>
</evidence>
<dbReference type="AlphaFoldDB" id="A0A4Q1DD26"/>
<evidence type="ECO:0000313" key="1">
    <source>
        <dbReference type="EMBL" id="RXK86553.1"/>
    </source>
</evidence>
<dbReference type="EMBL" id="SDHZ01000001">
    <property type="protein sequence ID" value="RXK86553.1"/>
    <property type="molecule type" value="Genomic_DNA"/>
</dbReference>
<dbReference type="OrthoDB" id="678645at2"/>
<gene>
    <name evidence="1" type="ORF">ESB13_07030</name>
</gene>
<comment type="caution">
    <text evidence="1">The sequence shown here is derived from an EMBL/GenBank/DDBJ whole genome shotgun (WGS) entry which is preliminary data.</text>
</comment>
<name>A0A4Q1DD26_9BACT</name>
<organism evidence="1 2">
    <name type="scientific">Filimonas effusa</name>
    <dbReference type="NCBI Taxonomy" id="2508721"/>
    <lineage>
        <taxon>Bacteria</taxon>
        <taxon>Pseudomonadati</taxon>
        <taxon>Bacteroidota</taxon>
        <taxon>Chitinophagia</taxon>
        <taxon>Chitinophagales</taxon>
        <taxon>Chitinophagaceae</taxon>
        <taxon>Filimonas</taxon>
    </lineage>
</organism>
<sequence length="112" mass="12750">MKYSINLSFGEVKLPPFQEIFVLGKNAPQGKIGLTKSLELLAPNAFQLIEVEEETIEAIFIERRILRKLPAEKIVAILQEKVFPFVAEGELIRVDFKVKISYNNFEIEVGDV</sequence>
<dbReference type="RefSeq" id="WP_129002302.1">
    <property type="nucleotide sequence ID" value="NZ_SDHZ01000001.1"/>
</dbReference>
<keyword evidence="2" id="KW-1185">Reference proteome</keyword>
<dbReference type="Proteomes" id="UP000290545">
    <property type="component" value="Unassembled WGS sequence"/>
</dbReference>
<protein>
    <submittedName>
        <fullName evidence="1">Uncharacterized protein</fullName>
    </submittedName>
</protein>
<reference evidence="1 2" key="1">
    <citation type="submission" date="2019-01" db="EMBL/GenBank/DDBJ databases">
        <title>Filimonas sp. strain TTM-71.</title>
        <authorList>
            <person name="Chen W.-M."/>
        </authorList>
    </citation>
    <scope>NUCLEOTIDE SEQUENCE [LARGE SCALE GENOMIC DNA]</scope>
    <source>
        <strain evidence="1 2">TTM-71</strain>
    </source>
</reference>